<dbReference type="InterPro" id="IPR042100">
    <property type="entry name" value="Bug_dom1"/>
</dbReference>
<keyword evidence="3" id="KW-1185">Reference proteome</keyword>
<dbReference type="EMBL" id="LSEF01000032">
    <property type="protein sequence ID" value="OAF18766.1"/>
    <property type="molecule type" value="Genomic_DNA"/>
</dbReference>
<dbReference type="PIRSF" id="PIRSF017082">
    <property type="entry name" value="YflP"/>
    <property type="match status" value="1"/>
</dbReference>
<name>A0A176ZG65_9BRAD</name>
<evidence type="ECO:0000256" key="1">
    <source>
        <dbReference type="ARBA" id="ARBA00006987"/>
    </source>
</evidence>
<accession>A0A176ZG65</accession>
<dbReference type="Pfam" id="PF03401">
    <property type="entry name" value="TctC"/>
    <property type="match status" value="1"/>
</dbReference>
<evidence type="ECO:0000313" key="2">
    <source>
        <dbReference type="EMBL" id="OAF18766.1"/>
    </source>
</evidence>
<organism evidence="2 3">
    <name type="scientific">Bradyrhizobium neotropicale</name>
    <dbReference type="NCBI Taxonomy" id="1497615"/>
    <lineage>
        <taxon>Bacteria</taxon>
        <taxon>Pseudomonadati</taxon>
        <taxon>Pseudomonadota</taxon>
        <taxon>Alphaproteobacteria</taxon>
        <taxon>Hyphomicrobiales</taxon>
        <taxon>Nitrobacteraceae</taxon>
        <taxon>Bradyrhizobium</taxon>
    </lineage>
</organism>
<proteinExistence type="inferred from homology"/>
<dbReference type="CDD" id="cd07012">
    <property type="entry name" value="PBP2_Bug_TTT"/>
    <property type="match status" value="1"/>
</dbReference>
<dbReference type="PANTHER" id="PTHR42928">
    <property type="entry name" value="TRICARBOXYLATE-BINDING PROTEIN"/>
    <property type="match status" value="1"/>
</dbReference>
<gene>
    <name evidence="2" type="ORF">AXW67_02715</name>
</gene>
<protein>
    <recommendedName>
        <fullName evidence="4">ABC transporter substrate-binding protein</fullName>
    </recommendedName>
</protein>
<comment type="similarity">
    <text evidence="1">Belongs to the UPF0065 (bug) family.</text>
</comment>
<comment type="caution">
    <text evidence="2">The sequence shown here is derived from an EMBL/GenBank/DDBJ whole genome shotgun (WGS) entry which is preliminary data.</text>
</comment>
<dbReference type="Gene3D" id="3.40.190.10">
    <property type="entry name" value="Periplasmic binding protein-like II"/>
    <property type="match status" value="1"/>
</dbReference>
<dbReference type="Gene3D" id="3.40.190.150">
    <property type="entry name" value="Bordetella uptake gene, domain 1"/>
    <property type="match status" value="1"/>
</dbReference>
<sequence length="351" mass="37303">MREDGLRQCLPTGHPGADIRVDARAIDNQGEGFVRVLVLTIALLLSGWSHAAAENYPSQRITVIAPFAPGSGTDGVARIVFQRLSELLKTTIVIDNRVGANGALGATAAARSAPDGYTLLVGGTSTHAANPSILKSIQYDPIADFVPISQFGLFPYFLIVDPGLPVKSVADLVALAKSKPGTLTFGYANALGQLSGEAFKRRAGIDIAAVPYRNSPQVVTDIIAQRVSMTFMDMAPAVSQVEAGQARAIATTNPARSSQFPDIPTMKEGGLAFINISAWSGLFAPKDTPPEIVAKLSEGVREVLAEPEIRSRLADIGFEAQWIGPADFAKHVKDDIELWATTTKEAGIERQ</sequence>
<dbReference type="AlphaFoldDB" id="A0A176ZG65"/>
<dbReference type="InterPro" id="IPR005064">
    <property type="entry name" value="BUG"/>
</dbReference>
<dbReference type="SUPFAM" id="SSF53850">
    <property type="entry name" value="Periplasmic binding protein-like II"/>
    <property type="match status" value="1"/>
</dbReference>
<reference evidence="2 3" key="1">
    <citation type="submission" date="2016-02" db="EMBL/GenBank/DDBJ databases">
        <title>Draft genome sequence of the strain BR 10247T Bradyrhizobium neotropicale isolated from nodules of Centrolobium paraense.</title>
        <authorList>
            <person name="Simoes-Araujo J.L."/>
            <person name="Barauna A.C."/>
            <person name="Silva K."/>
            <person name="Zilli J.E."/>
        </authorList>
    </citation>
    <scope>NUCLEOTIDE SEQUENCE [LARGE SCALE GENOMIC DNA]</scope>
    <source>
        <strain evidence="2 3">BR 10247</strain>
    </source>
</reference>
<dbReference type="PANTHER" id="PTHR42928:SF5">
    <property type="entry name" value="BLR1237 PROTEIN"/>
    <property type="match status" value="1"/>
</dbReference>
<evidence type="ECO:0008006" key="4">
    <source>
        <dbReference type="Google" id="ProtNLM"/>
    </source>
</evidence>
<dbReference type="Proteomes" id="UP000077173">
    <property type="component" value="Unassembled WGS sequence"/>
</dbReference>
<evidence type="ECO:0000313" key="3">
    <source>
        <dbReference type="Proteomes" id="UP000077173"/>
    </source>
</evidence>